<evidence type="ECO:0000259" key="5">
    <source>
        <dbReference type="PROSITE" id="PS50977"/>
    </source>
</evidence>
<dbReference type="RefSeq" id="WP_186835406.1">
    <property type="nucleotide sequence ID" value="NZ_JACOOQ010000017.1"/>
</dbReference>
<keyword evidence="7" id="KW-1185">Reference proteome</keyword>
<gene>
    <name evidence="6" type="ORF">H8R92_10315</name>
</gene>
<feature type="DNA-binding region" description="H-T-H motif" evidence="4">
    <location>
        <begin position="34"/>
        <end position="53"/>
    </location>
</feature>
<dbReference type="Gene3D" id="1.10.357.10">
    <property type="entry name" value="Tetracycline Repressor, domain 2"/>
    <property type="match status" value="1"/>
</dbReference>
<reference evidence="6" key="1">
    <citation type="submission" date="2020-08" db="EMBL/GenBank/DDBJ databases">
        <title>Genome public.</title>
        <authorList>
            <person name="Liu C."/>
            <person name="Sun Q."/>
        </authorList>
    </citation>
    <scope>NUCLEOTIDE SEQUENCE</scope>
    <source>
        <strain evidence="6">NSJ-42</strain>
    </source>
</reference>
<accession>A0A8I0DM39</accession>
<dbReference type="AlphaFoldDB" id="A0A8I0DM39"/>
<comment type="caution">
    <text evidence="6">The sequence shown here is derived from an EMBL/GenBank/DDBJ whole genome shotgun (WGS) entry which is preliminary data.</text>
</comment>
<protein>
    <submittedName>
        <fullName evidence="6">TetR/AcrR family transcriptional regulator</fullName>
    </submittedName>
</protein>
<name>A0A8I0DM39_9CLOT</name>
<evidence type="ECO:0000256" key="4">
    <source>
        <dbReference type="PROSITE-ProRule" id="PRU00335"/>
    </source>
</evidence>
<dbReference type="InterPro" id="IPR001647">
    <property type="entry name" value="HTH_TetR"/>
</dbReference>
<dbReference type="PROSITE" id="PS01081">
    <property type="entry name" value="HTH_TETR_1"/>
    <property type="match status" value="1"/>
</dbReference>
<evidence type="ECO:0000313" key="6">
    <source>
        <dbReference type="EMBL" id="MBC5640808.1"/>
    </source>
</evidence>
<keyword evidence="1" id="KW-0805">Transcription regulation</keyword>
<dbReference type="PRINTS" id="PR00455">
    <property type="entry name" value="HTHTETR"/>
</dbReference>
<evidence type="ECO:0000313" key="7">
    <source>
        <dbReference type="Proteomes" id="UP000662088"/>
    </source>
</evidence>
<proteinExistence type="predicted"/>
<dbReference type="PANTHER" id="PTHR47506">
    <property type="entry name" value="TRANSCRIPTIONAL REGULATORY PROTEIN"/>
    <property type="match status" value="1"/>
</dbReference>
<dbReference type="SUPFAM" id="SSF46689">
    <property type="entry name" value="Homeodomain-like"/>
    <property type="match status" value="1"/>
</dbReference>
<keyword evidence="3" id="KW-0804">Transcription</keyword>
<evidence type="ECO:0000256" key="3">
    <source>
        <dbReference type="ARBA" id="ARBA00023163"/>
    </source>
</evidence>
<keyword evidence="2 4" id="KW-0238">DNA-binding</keyword>
<sequence>MPTNTFFNLPIEKKERIINAAKSEFVEYSFNDASINRIIKNAEISRGSFYMYFENKEDLFLYILDGYREEALAEIVSSLNGEKCDIFQMGIYIYDYATSEYLSKEMYEFIIKTLHKVDMNLINYFFRLDCREIKLNVAKKYIDLSKIVFTDDEELLNILEVVENTMITELIAVLLGKHNCSIGKAKLIGKFNIIKNGVLK</sequence>
<feature type="domain" description="HTH tetR-type" evidence="5">
    <location>
        <begin position="11"/>
        <end position="71"/>
    </location>
</feature>
<dbReference type="EMBL" id="JACOOQ010000017">
    <property type="protein sequence ID" value="MBC5640808.1"/>
    <property type="molecule type" value="Genomic_DNA"/>
</dbReference>
<evidence type="ECO:0000256" key="2">
    <source>
        <dbReference type="ARBA" id="ARBA00023125"/>
    </source>
</evidence>
<dbReference type="PANTHER" id="PTHR47506:SF1">
    <property type="entry name" value="HTH-TYPE TRANSCRIPTIONAL REGULATOR YJDC"/>
    <property type="match status" value="1"/>
</dbReference>
<dbReference type="InterPro" id="IPR023772">
    <property type="entry name" value="DNA-bd_HTH_TetR-type_CS"/>
</dbReference>
<dbReference type="PROSITE" id="PS50977">
    <property type="entry name" value="HTH_TETR_2"/>
    <property type="match status" value="1"/>
</dbReference>
<organism evidence="6 7">
    <name type="scientific">Clostridium lentum</name>
    <dbReference type="NCBI Taxonomy" id="2763037"/>
    <lineage>
        <taxon>Bacteria</taxon>
        <taxon>Bacillati</taxon>
        <taxon>Bacillota</taxon>
        <taxon>Clostridia</taxon>
        <taxon>Eubacteriales</taxon>
        <taxon>Clostridiaceae</taxon>
        <taxon>Clostridium</taxon>
    </lineage>
</organism>
<evidence type="ECO:0000256" key="1">
    <source>
        <dbReference type="ARBA" id="ARBA00023015"/>
    </source>
</evidence>
<dbReference type="InterPro" id="IPR009057">
    <property type="entry name" value="Homeodomain-like_sf"/>
</dbReference>
<dbReference type="GO" id="GO:0003677">
    <property type="term" value="F:DNA binding"/>
    <property type="evidence" value="ECO:0007669"/>
    <property type="project" value="UniProtKB-UniRule"/>
</dbReference>
<dbReference type="Proteomes" id="UP000662088">
    <property type="component" value="Unassembled WGS sequence"/>
</dbReference>
<dbReference type="Pfam" id="PF00440">
    <property type="entry name" value="TetR_N"/>
    <property type="match status" value="1"/>
</dbReference>